<dbReference type="Pfam" id="PF00550">
    <property type="entry name" value="PP-binding"/>
    <property type="match status" value="3"/>
</dbReference>
<keyword evidence="5" id="KW-0276">Fatty acid metabolism</keyword>
<feature type="region of interest" description="Disordered" evidence="7">
    <location>
        <begin position="561"/>
        <end position="580"/>
    </location>
</feature>
<evidence type="ECO:0000256" key="1">
    <source>
        <dbReference type="ARBA" id="ARBA00001957"/>
    </source>
</evidence>
<evidence type="ECO:0000313" key="10">
    <source>
        <dbReference type="Proteomes" id="UP000192923"/>
    </source>
</evidence>
<dbReference type="GO" id="GO:0006631">
    <property type="term" value="P:fatty acid metabolic process"/>
    <property type="evidence" value="ECO:0007669"/>
    <property type="project" value="UniProtKB-KW"/>
</dbReference>
<dbReference type="SUPFAM" id="SSF47336">
    <property type="entry name" value="ACP-like"/>
    <property type="match status" value="3"/>
</dbReference>
<feature type="domain" description="Carrier" evidence="8">
    <location>
        <begin position="600"/>
        <end position="678"/>
    </location>
</feature>
<dbReference type="CDD" id="cd05931">
    <property type="entry name" value="FAAL"/>
    <property type="match status" value="1"/>
</dbReference>
<dbReference type="GO" id="GO:0005737">
    <property type="term" value="C:cytoplasm"/>
    <property type="evidence" value="ECO:0007669"/>
    <property type="project" value="TreeGrafter"/>
</dbReference>
<evidence type="ECO:0000256" key="5">
    <source>
        <dbReference type="ARBA" id="ARBA00022832"/>
    </source>
</evidence>
<dbReference type="Gene3D" id="2.30.38.10">
    <property type="entry name" value="Luciferase, Domain 3"/>
    <property type="match status" value="2"/>
</dbReference>
<feature type="domain" description="Carrier" evidence="8">
    <location>
        <begin position="2764"/>
        <end position="2839"/>
    </location>
</feature>
<dbReference type="InterPro" id="IPR042099">
    <property type="entry name" value="ANL_N_sf"/>
</dbReference>
<dbReference type="FunFam" id="3.30.300.30:FF:000010">
    <property type="entry name" value="Enterobactin synthetase component F"/>
    <property type="match status" value="2"/>
</dbReference>
<dbReference type="NCBIfam" id="TIGR01733">
    <property type="entry name" value="AA-adenyl-dom"/>
    <property type="match status" value="2"/>
</dbReference>
<dbReference type="InterPro" id="IPR020806">
    <property type="entry name" value="PKS_PP-bd"/>
</dbReference>
<evidence type="ECO:0000256" key="7">
    <source>
        <dbReference type="SAM" id="MobiDB-lite"/>
    </source>
</evidence>
<sequence length="2857" mass="311815">MRYLEESGSLEMPFPTTTDIVALLCARAQRKPAATAYLFLADGETESGHLSYADLDLKARAIAARLQAAVAPGERALLLYPPGLDYVAAFFGCLYAGVVAVPAYPPSRRQLARLSSIVEDAAPAAILGTAELVAQCQDGLVPAAPDRIWLATDDLDPAWAGRWTPPVLTPDSLAFLQYTSGSTGQPKGVMVSHGNLIANQEAIRQGFGHTEASTVVGWLPLYHDMGLIGNILQPLYVGSTAVLMPPLAFLEQPVRWLRAISTYRAATSGGPDFAYALCARKVTEAQKHGLDLGCWTLAFNGAEPVRAATLERFAAAFAGNGFRRDSIFPCYGLAEATLFVSGDRLGRAAGDPVSCGQPWTGHAIRIVDPETRLACAEGQTGEVWVAGPSVAQGYWNRPELSEWTFKAGLEETRPDATSPNTFLRTGDLGCLQAGRLYINGRLKDLIIVRGRNFHPQDIEHALTDRIEVLRPGGCAAFPVTVDGVEQAVVVAEISREAVRGADFEAVFTAMRTVLAEECELSAVGLALVRPGAVPKTSSGKLRRRDCKQAYLDGSLPLLARSGDTANPLEATRTPEEARPVQAENDNTWLLREALSALPAAGRAPLIARFLRAQAARLLRTSEAGLTGEVSLRGLGFDSLKAVELKHAVDDLLGGATPLTLFLSDATLADIAGQLAAQPAGVESQASPDASDPRLLSPTQRSIWAIQQRYPDSPVYNLQAALRLRGGLDAPAFERALRVLLARHEVLRTVYRAEGEDIIQTVLAPESLRDDFALIDATAWEEDELRRDMERRAADPFDLAAGPIARTTLYRLGVDHHALLFSVHHIAVDLWAVLLLLEELRAHYEALRAGRAIDSALPRVGYRDFASWQRHYPESAAGQAEWDYWRIQLADDLPILELPTDFPRPTLPSYRGGSCTLRIDTELADRLRALAQRRGATVFTLLLAAYSAWLHRYTRQDDLIVGTAGTGRSEARFAPVVGNCVNPLAIRARLSSGESFTAHLDRVKATVLDALAHQDLPFSSLVKRLRPTRSGNHWPIFQTLFVFHAAQSGVAGDLVGLAQSEQGGEAVWGPWRTTPITLQERGVTFDLELTVAEHRGGLLASFRYPLDLFAPETLAHMARAFQTLLEGIAADPDRPVGDLPLLTPEEQRRLRLEWNAVGAAPPALRLHQLFEAQVERDPAATALVCDTASLAYGELNAQANRLAHELRGRGVGPESRVALCVERSPALVVGLLGILKAGAAYVPVDPSYPQERIEYLLADSGARLLLTQAALLERLPQDIETFCLDRDAEALARHSGEDAAYPVDPDHPAYLIYTSGSTGRPKGTVVTHRNAAYSTAARLEYYPVPVERFLLLSSFAFDSSVAGIFWTLSQGGCLVLPKEGAQKDPKALAETIAGHRISHLLCLPSLYGLLLDQSEPSQLACLRTVIVAGEACPRDLVARHGARHPETRLYNEYGPTEATVWSAVHAITHRDLATERPIPIGRPIANAAVYLLDARRNPVPVGVPGEAYIGGAGVARGYLDRPELSAERFVPDPGGVGRLYRSGDLARYRADGVLEFLGRVDQQVKIRGFRIEPGEIEAKLREASGVADAAVVVREDVPGDRRLVAYVVAQPAASLAVDELRRFLQGSLPDYMTPAAFVVLERLPSTPNGKLDRKALPAPDSASLSSQSYQAPEGAAEMLLADIWRELLRVERVGRHDNFFELGGDSILGIQAASRAMDAGFDMTSTHVFEYPSVAALAAAVVFHAPATGGDAAIPAAGKKTQAFATAAFEVADLPMEEIAVLSRDGDLEDIYPLTPMQEGMLFHTLLEPGSGIYVMQDRFDIEGDIDPDLFRRAWQSVVDRHPALRTSYLWEGRDRPLQRVHKRLDLPFEYLDWRGLTEPEARERLDALLDRELREGIDLARPPLIRVRLLRLGEERYCLAFTHHHIILDAWCNSLIFLEFRAAYEALAQGRPLDAPPVRPFRDYMGWLRSQDAGLAVEFWRDYLRGFTEPTPLVVDRAPGRPGGAVRDAFVQLSAVDTGALTELAQRHRLTPNTFIQAALAVLLSRYAGQPEVLFGVTVAGRPAELPDVEAMLGLFINGLPLRVSVRPEQPLLEFLRGLLQQNVLQRRYEFLPLTQIQGLSAVPRGQDLFQHLLTFENAPIDPSLREKTGAFHFVDVVVRTHTNYPITVMVIPGPETHLQITYQEERFEAATIERMLVHFRSLLEDMIRHPDKRVGELGLLGAAERRQLLLDWNRTDFAYPEPCDLVARFEAQTARTPEAWAVACQGGRLSYAELNARANRLAHQLTGLGIGPESLVALLHDRGLEFPVLMLAMFKAGAAYLPLDPAHPDARLAQVLVESRAGLVLVGTPYLERVAVLRGQLPGQPPTFLPVAELARSPGHDDNPVRRHGPGSLAFVIFTSGSTGTPKGAMVEHRGMFNNLITKVPKLGLTAADVIAQTAGQCFDISVWQHLTPLACGARVEIFPDEVVKEPGLLLAQVAERGVTLLEAVPSLIQALLELADGVELPRLRWLIACGEAFPPELCRRWMARFPAVRVLNAYGPAECSDDVSYYAVPEPPAATATVVPIGRAVDNTQLYLLDPQLNPVPVGVPGEICVAGIQVGRGYLHRPELTAAAFVPDPFGPPGGRLYRTGDLGRYRADGNIEFLGRIDHQLKLRGFRIEPDEIEAQLLRHPRVAQALVMAREDGRSGRRLVAYVVSPGTDPGADLALADELRAWLGERLPNYMVPAAFVRLDAMPLGGTGKVDRKALPAPDIAAQQEDRYVAPNTPAEETLVAIWQEVLGVERVGIHDNFFDLGGHSLLAVRVLSRVRAAFGVEVPLRALFEATDIEQLAVVVEEYLMGELAGLSEEEALALLAS</sequence>
<dbReference type="PROSITE" id="PS00455">
    <property type="entry name" value="AMP_BINDING"/>
    <property type="match status" value="3"/>
</dbReference>
<dbReference type="InterPro" id="IPR010071">
    <property type="entry name" value="AA_adenyl_dom"/>
</dbReference>
<keyword evidence="6" id="KW-0443">Lipid metabolism</keyword>
<dbReference type="SUPFAM" id="SSF56801">
    <property type="entry name" value="Acetyl-CoA synthetase-like"/>
    <property type="match status" value="3"/>
</dbReference>
<dbReference type="InterPro" id="IPR029058">
    <property type="entry name" value="AB_hydrolase_fold"/>
</dbReference>
<dbReference type="GO" id="GO:0044550">
    <property type="term" value="P:secondary metabolite biosynthetic process"/>
    <property type="evidence" value="ECO:0007669"/>
    <property type="project" value="UniProtKB-ARBA"/>
</dbReference>
<proteinExistence type="inferred from homology"/>
<dbReference type="Pfam" id="PF13193">
    <property type="entry name" value="AMP-binding_C"/>
    <property type="match status" value="2"/>
</dbReference>
<dbReference type="InterPro" id="IPR009081">
    <property type="entry name" value="PP-bd_ACP"/>
</dbReference>
<dbReference type="PROSITE" id="PS00012">
    <property type="entry name" value="PHOSPHOPANTETHEINE"/>
    <property type="match status" value="2"/>
</dbReference>
<evidence type="ECO:0000313" key="9">
    <source>
        <dbReference type="EMBL" id="SMF97565.1"/>
    </source>
</evidence>
<gene>
    <name evidence="9" type="ORF">SAMN02949497_0135</name>
</gene>
<accession>A0A1Y6DDJ3</accession>
<dbReference type="GO" id="GO:0003824">
    <property type="term" value="F:catalytic activity"/>
    <property type="evidence" value="ECO:0007669"/>
    <property type="project" value="InterPro"/>
</dbReference>
<dbReference type="InterPro" id="IPR020845">
    <property type="entry name" value="AMP-binding_CS"/>
</dbReference>
<dbReference type="SMART" id="SM00823">
    <property type="entry name" value="PKS_PP"/>
    <property type="match status" value="3"/>
</dbReference>
<dbReference type="InterPro" id="IPR045851">
    <property type="entry name" value="AMP-bd_C_sf"/>
</dbReference>
<keyword evidence="4" id="KW-0597">Phosphoprotein</keyword>
<dbReference type="NCBIfam" id="NF003417">
    <property type="entry name" value="PRK04813.1"/>
    <property type="match status" value="3"/>
</dbReference>
<dbReference type="GO" id="GO:0031177">
    <property type="term" value="F:phosphopantetheine binding"/>
    <property type="evidence" value="ECO:0007669"/>
    <property type="project" value="InterPro"/>
</dbReference>
<dbReference type="Gene3D" id="3.40.50.1820">
    <property type="entry name" value="alpha/beta hydrolase"/>
    <property type="match status" value="1"/>
</dbReference>
<dbReference type="InterPro" id="IPR040097">
    <property type="entry name" value="FAAL/FAAC"/>
</dbReference>
<reference evidence="9 10" key="1">
    <citation type="submission" date="2016-12" db="EMBL/GenBank/DDBJ databases">
        <authorList>
            <person name="Song W.-J."/>
            <person name="Kurnit D.M."/>
        </authorList>
    </citation>
    <scope>NUCLEOTIDE SEQUENCE [LARGE SCALE GENOMIC DNA]</scope>
    <source>
        <strain evidence="9 10">175</strain>
    </source>
</reference>
<evidence type="ECO:0000259" key="8">
    <source>
        <dbReference type="PROSITE" id="PS50075"/>
    </source>
</evidence>
<dbReference type="FunFam" id="3.40.50.980:FF:000001">
    <property type="entry name" value="Non-ribosomal peptide synthetase"/>
    <property type="match status" value="2"/>
</dbReference>
<dbReference type="STRING" id="1760988.SAMN02949497_0135"/>
<protein>
    <submittedName>
        <fullName evidence="9">Amino acid adenylation domain-containing protein</fullName>
    </submittedName>
</protein>
<dbReference type="InterPro" id="IPR025110">
    <property type="entry name" value="AMP-bd_C"/>
</dbReference>
<dbReference type="Proteomes" id="UP000192923">
    <property type="component" value="Unassembled WGS sequence"/>
</dbReference>
<dbReference type="Gene3D" id="1.10.1200.10">
    <property type="entry name" value="ACP-like"/>
    <property type="match status" value="2"/>
</dbReference>
<evidence type="ECO:0000256" key="4">
    <source>
        <dbReference type="ARBA" id="ARBA00022553"/>
    </source>
</evidence>
<dbReference type="RefSeq" id="WP_125469173.1">
    <property type="nucleotide sequence ID" value="NZ_FXAM01000003.1"/>
</dbReference>
<comment type="cofactor">
    <cofactor evidence="1">
        <name>pantetheine 4'-phosphate</name>
        <dbReference type="ChEBI" id="CHEBI:47942"/>
    </cofactor>
</comment>
<comment type="similarity">
    <text evidence="2">Belongs to the ATP-dependent AMP-binding enzyme family.</text>
</comment>
<keyword evidence="10" id="KW-1185">Reference proteome</keyword>
<evidence type="ECO:0000256" key="6">
    <source>
        <dbReference type="ARBA" id="ARBA00023098"/>
    </source>
</evidence>
<dbReference type="OrthoDB" id="9757559at2"/>
<dbReference type="Pfam" id="PF00501">
    <property type="entry name" value="AMP-binding"/>
    <property type="match status" value="3"/>
</dbReference>
<dbReference type="InterPro" id="IPR000873">
    <property type="entry name" value="AMP-dep_synth/lig_dom"/>
</dbReference>
<evidence type="ECO:0000256" key="3">
    <source>
        <dbReference type="ARBA" id="ARBA00022450"/>
    </source>
</evidence>
<feature type="domain" description="Carrier" evidence="8">
    <location>
        <begin position="1670"/>
        <end position="1744"/>
    </location>
</feature>
<dbReference type="PANTHER" id="PTHR45527">
    <property type="entry name" value="NONRIBOSOMAL PEPTIDE SYNTHETASE"/>
    <property type="match status" value="1"/>
</dbReference>
<dbReference type="FunFam" id="2.30.38.10:FF:000001">
    <property type="entry name" value="Non-ribosomal peptide synthetase PvdI"/>
    <property type="match status" value="1"/>
</dbReference>
<organism evidence="9 10">
    <name type="scientific">Methylomagnum ishizawai</name>
    <dbReference type="NCBI Taxonomy" id="1760988"/>
    <lineage>
        <taxon>Bacteria</taxon>
        <taxon>Pseudomonadati</taxon>
        <taxon>Pseudomonadota</taxon>
        <taxon>Gammaproteobacteria</taxon>
        <taxon>Methylococcales</taxon>
        <taxon>Methylococcaceae</taxon>
        <taxon>Methylomagnum</taxon>
    </lineage>
</organism>
<dbReference type="Gene3D" id="3.40.50.12780">
    <property type="entry name" value="N-terminal domain of ligase-like"/>
    <property type="match status" value="1"/>
</dbReference>
<dbReference type="Gene3D" id="3.30.559.10">
    <property type="entry name" value="Chloramphenicol acetyltransferase-like domain"/>
    <property type="match status" value="2"/>
</dbReference>
<dbReference type="EMBL" id="FXAM01000003">
    <property type="protein sequence ID" value="SMF97565.1"/>
    <property type="molecule type" value="Genomic_DNA"/>
</dbReference>
<dbReference type="FunFam" id="3.40.50.12780:FF:000012">
    <property type="entry name" value="Non-ribosomal peptide synthetase"/>
    <property type="match status" value="2"/>
</dbReference>
<evidence type="ECO:0000256" key="2">
    <source>
        <dbReference type="ARBA" id="ARBA00006432"/>
    </source>
</evidence>
<dbReference type="FunFam" id="3.40.50.12780:FF:000013">
    <property type="entry name" value="Long-chain-fatty-acid--AMP ligase FadD32"/>
    <property type="match status" value="1"/>
</dbReference>
<dbReference type="PANTHER" id="PTHR45527:SF1">
    <property type="entry name" value="FATTY ACID SYNTHASE"/>
    <property type="match status" value="1"/>
</dbReference>
<dbReference type="InterPro" id="IPR006162">
    <property type="entry name" value="Ppantetheine_attach_site"/>
</dbReference>
<dbReference type="InterPro" id="IPR023213">
    <property type="entry name" value="CAT-like_dom_sf"/>
</dbReference>
<keyword evidence="3" id="KW-0596">Phosphopantetheine</keyword>
<dbReference type="Gene3D" id="3.30.300.30">
    <property type="match status" value="3"/>
</dbReference>
<dbReference type="CDD" id="cd19543">
    <property type="entry name" value="DCL_NRPS"/>
    <property type="match status" value="1"/>
</dbReference>
<dbReference type="GO" id="GO:0043041">
    <property type="term" value="P:amino acid activation for nonribosomal peptide biosynthetic process"/>
    <property type="evidence" value="ECO:0007669"/>
    <property type="project" value="TreeGrafter"/>
</dbReference>
<dbReference type="Gene3D" id="3.40.50.980">
    <property type="match status" value="4"/>
</dbReference>
<dbReference type="InterPro" id="IPR036736">
    <property type="entry name" value="ACP-like_sf"/>
</dbReference>
<name>A0A1Y6DDJ3_9GAMM</name>
<dbReference type="GO" id="GO:0008610">
    <property type="term" value="P:lipid biosynthetic process"/>
    <property type="evidence" value="ECO:0007669"/>
    <property type="project" value="InterPro"/>
</dbReference>
<dbReference type="Gene3D" id="3.30.559.30">
    <property type="entry name" value="Nonribosomal peptide synthetase, condensation domain"/>
    <property type="match status" value="2"/>
</dbReference>
<dbReference type="InterPro" id="IPR001242">
    <property type="entry name" value="Condensation_dom"/>
</dbReference>
<dbReference type="SUPFAM" id="SSF52777">
    <property type="entry name" value="CoA-dependent acyltransferases"/>
    <property type="match status" value="4"/>
</dbReference>
<dbReference type="FunFam" id="1.10.1200.10:FF:000005">
    <property type="entry name" value="Nonribosomal peptide synthetase 1"/>
    <property type="match status" value="2"/>
</dbReference>
<dbReference type="PROSITE" id="PS50075">
    <property type="entry name" value="CARRIER"/>
    <property type="match status" value="3"/>
</dbReference>
<dbReference type="GO" id="GO:0071766">
    <property type="term" value="P:Actinobacterium-type cell wall biogenesis"/>
    <property type="evidence" value="ECO:0007669"/>
    <property type="project" value="UniProtKB-ARBA"/>
</dbReference>
<dbReference type="Pfam" id="PF00668">
    <property type="entry name" value="Condensation"/>
    <property type="match status" value="2"/>
</dbReference>
<dbReference type="CDD" id="cd05930">
    <property type="entry name" value="A_NRPS"/>
    <property type="match status" value="2"/>
</dbReference>
<dbReference type="CDD" id="cd19531">
    <property type="entry name" value="LCL_NRPS-like"/>
    <property type="match status" value="1"/>
</dbReference>